<reference evidence="2 3" key="1">
    <citation type="submission" date="2019-04" db="EMBL/GenBank/DDBJ databases">
        <title>Pedobacter sp. RP-3-22 sp. nov., isolated from Arctic soil.</title>
        <authorList>
            <person name="Dahal R.H."/>
            <person name="Kim D.-U."/>
        </authorList>
    </citation>
    <scope>NUCLEOTIDE SEQUENCE [LARGE SCALE GENOMIC DNA]</scope>
    <source>
        <strain evidence="2 3">RP-3-22</strain>
    </source>
</reference>
<protein>
    <submittedName>
        <fullName evidence="2">VOC family protein</fullName>
    </submittedName>
</protein>
<evidence type="ECO:0000313" key="3">
    <source>
        <dbReference type="Proteomes" id="UP000309488"/>
    </source>
</evidence>
<dbReference type="EMBL" id="SWBR01000001">
    <property type="protein sequence ID" value="TKC13017.1"/>
    <property type="molecule type" value="Genomic_DNA"/>
</dbReference>
<dbReference type="SUPFAM" id="SSF54593">
    <property type="entry name" value="Glyoxalase/Bleomycin resistance protein/Dihydroxybiphenyl dioxygenase"/>
    <property type="match status" value="1"/>
</dbReference>
<organism evidence="2 3">
    <name type="scientific">Pedobacter polaris</name>
    <dbReference type="NCBI Taxonomy" id="2571273"/>
    <lineage>
        <taxon>Bacteria</taxon>
        <taxon>Pseudomonadati</taxon>
        <taxon>Bacteroidota</taxon>
        <taxon>Sphingobacteriia</taxon>
        <taxon>Sphingobacteriales</taxon>
        <taxon>Sphingobacteriaceae</taxon>
        <taxon>Pedobacter</taxon>
    </lineage>
</organism>
<dbReference type="Proteomes" id="UP000309488">
    <property type="component" value="Unassembled WGS sequence"/>
</dbReference>
<dbReference type="InterPro" id="IPR037523">
    <property type="entry name" value="VOC_core"/>
</dbReference>
<dbReference type="InterPro" id="IPR004360">
    <property type="entry name" value="Glyas_Fos-R_dOase_dom"/>
</dbReference>
<dbReference type="Gene3D" id="3.10.180.10">
    <property type="entry name" value="2,3-Dihydroxybiphenyl 1,2-Dioxygenase, domain 1"/>
    <property type="match status" value="1"/>
</dbReference>
<gene>
    <name evidence="2" type="ORF">FA048_05205</name>
</gene>
<proteinExistence type="predicted"/>
<name>A0A4U1CUS7_9SPHI</name>
<dbReference type="OrthoDB" id="375220at2"/>
<accession>A0A4U1CUS7</accession>
<sequence>MIKGLFETHLFVENLERSVDFYKNVLGLTACGYNDERRIAFFWIGKPKEAMLGLWEKPKDQIDIRHFAFRCDVNDVLNKSVKFLKENNLKSYNFLKDGNEKPMVFAWMPALAIYFKDPDGHDLEFIAILEGEGRPELGVVSYEDWLKLTAQ</sequence>
<dbReference type="Pfam" id="PF00903">
    <property type="entry name" value="Glyoxalase"/>
    <property type="match status" value="1"/>
</dbReference>
<dbReference type="CDD" id="cd06587">
    <property type="entry name" value="VOC"/>
    <property type="match status" value="1"/>
</dbReference>
<dbReference type="PANTHER" id="PTHR21366:SF31">
    <property type="entry name" value="METALLOTHIOL TRANSFERASE FOSB"/>
    <property type="match status" value="1"/>
</dbReference>
<evidence type="ECO:0000313" key="2">
    <source>
        <dbReference type="EMBL" id="TKC13017.1"/>
    </source>
</evidence>
<dbReference type="InterPro" id="IPR050383">
    <property type="entry name" value="GlyoxalaseI/FosfomycinResist"/>
</dbReference>
<evidence type="ECO:0000259" key="1">
    <source>
        <dbReference type="PROSITE" id="PS51819"/>
    </source>
</evidence>
<comment type="caution">
    <text evidence="2">The sequence shown here is derived from an EMBL/GenBank/DDBJ whole genome shotgun (WGS) entry which is preliminary data.</text>
</comment>
<dbReference type="PANTHER" id="PTHR21366">
    <property type="entry name" value="GLYOXALASE FAMILY PROTEIN"/>
    <property type="match status" value="1"/>
</dbReference>
<dbReference type="InterPro" id="IPR029068">
    <property type="entry name" value="Glyas_Bleomycin-R_OHBP_Dase"/>
</dbReference>
<keyword evidence="3" id="KW-1185">Reference proteome</keyword>
<dbReference type="RefSeq" id="WP_136839140.1">
    <property type="nucleotide sequence ID" value="NZ_SWBR01000001.1"/>
</dbReference>
<dbReference type="AlphaFoldDB" id="A0A4U1CUS7"/>
<dbReference type="PROSITE" id="PS51819">
    <property type="entry name" value="VOC"/>
    <property type="match status" value="1"/>
</dbReference>
<feature type="domain" description="VOC" evidence="1">
    <location>
        <begin position="4"/>
        <end position="128"/>
    </location>
</feature>